<dbReference type="VEuPathDB" id="FungiDB:BON22_2741"/>
<keyword evidence="9" id="KW-1185">Reference proteome</keyword>
<evidence type="ECO:0000256" key="7">
    <source>
        <dbReference type="RuleBase" id="RU363079"/>
    </source>
</evidence>
<evidence type="ECO:0000313" key="9">
    <source>
        <dbReference type="Proteomes" id="UP000189513"/>
    </source>
</evidence>
<comment type="similarity">
    <text evidence="2 7">Belongs to the nonaspanin (TM9SF) (TC 9.A.2) family.</text>
</comment>
<keyword evidence="4 7" id="KW-0732">Signal</keyword>
<feature type="signal peptide" evidence="7">
    <location>
        <begin position="1"/>
        <end position="23"/>
    </location>
</feature>
<dbReference type="AlphaFoldDB" id="A0A1V2L7Y8"/>
<dbReference type="InterPro" id="IPR004240">
    <property type="entry name" value="EMP70"/>
</dbReference>
<dbReference type="GO" id="GO:0005737">
    <property type="term" value="C:cytoplasm"/>
    <property type="evidence" value="ECO:0007669"/>
    <property type="project" value="UniProtKB-ARBA"/>
</dbReference>
<comment type="caution">
    <text evidence="8">The sequence shown here is derived from an EMBL/GenBank/DDBJ whole genome shotgun (WGS) entry which is preliminary data.</text>
</comment>
<feature type="chain" id="PRO_5011809022" description="Transmembrane 9 superfamily member" evidence="7">
    <location>
        <begin position="24"/>
        <end position="641"/>
    </location>
</feature>
<dbReference type="PANTHER" id="PTHR10766">
    <property type="entry name" value="TRANSMEMBRANE 9 SUPERFAMILY PROTEIN"/>
    <property type="match status" value="1"/>
</dbReference>
<proteinExistence type="inferred from homology"/>
<reference evidence="9" key="1">
    <citation type="journal article" date="2017" name="Genome Announc.">
        <title>Genome sequences of Cyberlindnera fabianii 65, Pichia kudriavzevii 129, and Saccharomyces cerevisiae 131 isolated from fermented masau fruits in Zimbabwe.</title>
        <authorList>
            <person name="van Rijswijck I.M.H."/>
            <person name="Derks M.F.L."/>
            <person name="Abee T."/>
            <person name="de Ridder D."/>
            <person name="Smid E.J."/>
        </authorList>
    </citation>
    <scope>NUCLEOTIDE SEQUENCE [LARGE SCALE GENOMIC DNA]</scope>
    <source>
        <strain evidence="9">65</strain>
    </source>
</reference>
<gene>
    <name evidence="8" type="ORF">BON22_2741</name>
</gene>
<dbReference type="OMA" id="KNEIRCH"/>
<evidence type="ECO:0000256" key="1">
    <source>
        <dbReference type="ARBA" id="ARBA00004141"/>
    </source>
</evidence>
<dbReference type="GO" id="GO:0016020">
    <property type="term" value="C:membrane"/>
    <property type="evidence" value="ECO:0007669"/>
    <property type="project" value="UniProtKB-SubCell"/>
</dbReference>
<evidence type="ECO:0000256" key="4">
    <source>
        <dbReference type="ARBA" id="ARBA00022729"/>
    </source>
</evidence>
<feature type="transmembrane region" description="Helical" evidence="7">
    <location>
        <begin position="455"/>
        <end position="475"/>
    </location>
</feature>
<dbReference type="Pfam" id="PF02990">
    <property type="entry name" value="EMP70"/>
    <property type="match status" value="1"/>
</dbReference>
<dbReference type="EMBL" id="MPUK01000004">
    <property type="protein sequence ID" value="ONH67860.1"/>
    <property type="molecule type" value="Genomic_DNA"/>
</dbReference>
<feature type="transmembrane region" description="Helical" evidence="7">
    <location>
        <begin position="384"/>
        <end position="404"/>
    </location>
</feature>
<feature type="transmembrane region" description="Helical" evidence="7">
    <location>
        <begin position="609"/>
        <end position="631"/>
    </location>
</feature>
<feature type="transmembrane region" description="Helical" evidence="7">
    <location>
        <begin position="416"/>
        <end position="435"/>
    </location>
</feature>
<dbReference type="GO" id="GO:0072657">
    <property type="term" value="P:protein localization to membrane"/>
    <property type="evidence" value="ECO:0007669"/>
    <property type="project" value="TreeGrafter"/>
</dbReference>
<dbReference type="PANTHER" id="PTHR10766:SF111">
    <property type="entry name" value="TRANSMEMBRANE 9 SUPERFAMILY MEMBER 2"/>
    <property type="match status" value="1"/>
</dbReference>
<dbReference type="Proteomes" id="UP000189513">
    <property type="component" value="Unassembled WGS sequence"/>
</dbReference>
<keyword evidence="5 7" id="KW-1133">Transmembrane helix</keyword>
<protein>
    <recommendedName>
        <fullName evidence="7">Transmembrane 9 superfamily member</fullName>
    </recommendedName>
</protein>
<feature type="transmembrane region" description="Helical" evidence="7">
    <location>
        <begin position="261"/>
        <end position="283"/>
    </location>
</feature>
<feature type="transmembrane region" description="Helical" evidence="7">
    <location>
        <begin position="345"/>
        <end position="364"/>
    </location>
</feature>
<feature type="transmembrane region" description="Helical" evidence="7">
    <location>
        <begin position="505"/>
        <end position="527"/>
    </location>
</feature>
<organism evidence="8 9">
    <name type="scientific">Cyberlindnera fabianii</name>
    <name type="common">Yeast</name>
    <name type="synonym">Hansenula fabianii</name>
    <dbReference type="NCBI Taxonomy" id="36022"/>
    <lineage>
        <taxon>Eukaryota</taxon>
        <taxon>Fungi</taxon>
        <taxon>Dikarya</taxon>
        <taxon>Ascomycota</taxon>
        <taxon>Saccharomycotina</taxon>
        <taxon>Saccharomycetes</taxon>
        <taxon>Phaffomycetales</taxon>
        <taxon>Phaffomycetaceae</taxon>
        <taxon>Cyberlindnera</taxon>
    </lineage>
</organism>
<evidence type="ECO:0000256" key="3">
    <source>
        <dbReference type="ARBA" id="ARBA00022692"/>
    </source>
</evidence>
<keyword evidence="6 7" id="KW-0472">Membrane</keyword>
<evidence type="ECO:0000256" key="6">
    <source>
        <dbReference type="ARBA" id="ARBA00023136"/>
    </source>
</evidence>
<name>A0A1V2L7Y8_CYBFA</name>
<accession>A0A1V2L7Y8</accession>
<comment type="subcellular location">
    <subcellularLocation>
        <location evidence="1">Membrane</location>
        <topology evidence="1">Multi-pass membrane protein</topology>
    </subcellularLocation>
</comment>
<keyword evidence="3 7" id="KW-0812">Transmembrane</keyword>
<evidence type="ECO:0000313" key="8">
    <source>
        <dbReference type="EMBL" id="ONH67860.1"/>
    </source>
</evidence>
<evidence type="ECO:0000256" key="2">
    <source>
        <dbReference type="ARBA" id="ARBA00005227"/>
    </source>
</evidence>
<sequence>MKTFSVLSSITASLLALSQVVNANRIFHEGDSLRFSVKPLTPGGGSFDDKLYLYPIDYYHPTLGSCPPKAQDEDQNSDVLITDPFFGNNFMNAPFNTSFLNRDARCALLCDRNYNATNVTFINDLIKKNYKLNFYVEDIPVGHELFDFETQKFYIDLGVPLGYLDVDKIPHLFNHFQFTVYYKSSGQELEILYATVSTQSLTRIPQVPLACHLSPPLLLRNSDFSYNGNRISYDVAWKEVHVDKTWKRTWEVYHNDIVKPFVSRSIMLMFLILTLIVSTYTYTTVSRALSTEKVNVLQKSKLMSMNDNNELQEELAADDLIDDFEFSWPALAHDVFRRPGFSTFLYFYVSLGAQLTLTAFIVILHYATGTLNIHGINNELERSILFNFFLTLPVFSLLHCYLFKFFGYAEQTKKKLVTSLVINSLAVPTVLYPFVSYYNGLHASVESPLHISLGHYHTVAFFYIGITLISFLLGLRFIKPVGRATSEIQKQIPDLPFTFQTIPNMVITGLFPFGAILVPLSSIYISLWYNHFFAGATLTVSSLLLIVLLSSISILNMYFGLSVGNWKWTWFSFLSGSSVGVYTFLYSFYLTKWNFGDAASFHLFVLQNLAISTVVGLIGGAVAFVSCFVFVQKLYAGLSEA</sequence>
<evidence type="ECO:0000256" key="5">
    <source>
        <dbReference type="ARBA" id="ARBA00022989"/>
    </source>
</evidence>
<feature type="transmembrane region" description="Helical" evidence="7">
    <location>
        <begin position="533"/>
        <end position="558"/>
    </location>
</feature>
<feature type="transmembrane region" description="Helical" evidence="7">
    <location>
        <begin position="570"/>
        <end position="589"/>
    </location>
</feature>